<proteinExistence type="predicted"/>
<name>F5Z348_MYCSD</name>
<reference evidence="2" key="4">
    <citation type="submission" date="2016-06" db="EMBL/GenBank/DDBJ databases">
        <authorList>
            <person name="Kjaerup R.B."/>
            <person name="Dalgaard T.S."/>
            <person name="Juul-Madsen H.R."/>
        </authorList>
    </citation>
    <scope>NUCLEOTIDE SEQUENCE [LARGE SCALE GENOMIC DNA]</scope>
    <source>
        <strain evidence="2">852014-51077_SCH5608930-a</strain>
    </source>
</reference>
<evidence type="ECO:0000313" key="4">
    <source>
        <dbReference type="Proteomes" id="UP000093985"/>
    </source>
</evidence>
<gene>
    <name evidence="1" type="ordered locus">JDM601_3730</name>
    <name evidence="2" type="ORF">A5771_14410</name>
</gene>
<dbReference type="STRING" id="875328.JDM601_3730"/>
<dbReference type="InterPro" id="IPR002347">
    <property type="entry name" value="SDR_fam"/>
</dbReference>
<dbReference type="PANTHER" id="PTHR42808">
    <property type="entry name" value="HYDROXYSTEROID DEHYDROGENASE-LIKE PROTEIN 2"/>
    <property type="match status" value="1"/>
</dbReference>
<dbReference type="PANTHER" id="PTHR42808:SF3">
    <property type="entry name" value="HYDROXYSTEROID DEHYDROGENASE-LIKE PROTEIN 2"/>
    <property type="match status" value="1"/>
</dbReference>
<dbReference type="SUPFAM" id="SSF51735">
    <property type="entry name" value="NAD(P)-binding Rossmann-fold domains"/>
    <property type="match status" value="1"/>
</dbReference>
<dbReference type="Gene3D" id="3.40.50.720">
    <property type="entry name" value="NAD(P)-binding Rossmann-like Domain"/>
    <property type="match status" value="1"/>
</dbReference>
<dbReference type="EMBL" id="LZIN01000075">
    <property type="protein sequence ID" value="OBG03118.1"/>
    <property type="molecule type" value="Genomic_DNA"/>
</dbReference>
<dbReference type="Proteomes" id="UP000093985">
    <property type="component" value="Unassembled WGS sequence"/>
</dbReference>
<reference evidence="4" key="3">
    <citation type="submission" date="2016-06" db="EMBL/GenBank/DDBJ databases">
        <authorList>
            <person name="Sutton G."/>
            <person name="Brinkac L."/>
            <person name="Sanka R."/>
            <person name="Adams M."/>
            <person name="Lau E."/>
            <person name="Mehaffy C."/>
            <person name="Tameris M."/>
            <person name="Hatherill M."/>
            <person name="Hanekom W."/>
            <person name="Mahomed H."/>
            <person name="Mcshane H."/>
        </authorList>
    </citation>
    <scope>NUCLEOTIDE SEQUENCE [LARGE SCALE GENOMIC DNA]</scope>
    <source>
        <strain evidence="4">852014-51077_SCH5608930-a</strain>
    </source>
</reference>
<dbReference type="InterPro" id="IPR036291">
    <property type="entry name" value="NAD(P)-bd_dom_sf"/>
</dbReference>
<dbReference type="AlphaFoldDB" id="F5Z348"/>
<protein>
    <submittedName>
        <fullName evidence="1">Short chain dehydrogenase</fullName>
    </submittedName>
</protein>
<evidence type="ECO:0000313" key="1">
    <source>
        <dbReference type="EMBL" id="AEF37730.1"/>
    </source>
</evidence>
<keyword evidence="3" id="KW-1185">Reference proteome</keyword>
<dbReference type="eggNOG" id="COG1028">
    <property type="taxonomic scope" value="Bacteria"/>
</dbReference>
<sequence length="61" mass="6169">MTTYTGKTMFISGASRGIGLAIANRVAAEGADIALLAKTADPHPKLPPGYQASSTTMAGAF</sequence>
<dbReference type="InterPro" id="IPR051935">
    <property type="entry name" value="HSDL2"/>
</dbReference>
<accession>F5Z348</accession>
<reference evidence="1" key="1">
    <citation type="submission" date="2010-11" db="EMBL/GenBank/DDBJ databases">
        <authorList>
            <person name="Zhang Z."/>
            <person name="Zhang S."/>
            <person name="Wen Z."/>
            <person name="Guo X."/>
        </authorList>
    </citation>
    <scope>NUCLEOTIDE SEQUENCE</scope>
    <source>
        <strain evidence="1">JDM601</strain>
    </source>
</reference>
<organism evidence="1 3">
    <name type="scientific">Mycolicibacter sinensis (strain JDM601)</name>
    <name type="common">Mycobacterium sinense</name>
    <dbReference type="NCBI Taxonomy" id="875328"/>
    <lineage>
        <taxon>Bacteria</taxon>
        <taxon>Bacillati</taxon>
        <taxon>Actinomycetota</taxon>
        <taxon>Actinomycetes</taxon>
        <taxon>Mycobacteriales</taxon>
        <taxon>Mycobacteriaceae</taxon>
        <taxon>Mycolicibacter</taxon>
    </lineage>
</organism>
<dbReference type="HOGENOM" id="CLU_2917726_0_0_11"/>
<evidence type="ECO:0000313" key="3">
    <source>
        <dbReference type="Proteomes" id="UP000009224"/>
    </source>
</evidence>
<dbReference type="EMBL" id="CP002329">
    <property type="protein sequence ID" value="AEF37730.1"/>
    <property type="molecule type" value="Genomic_DNA"/>
</dbReference>
<reference evidence="1 3" key="2">
    <citation type="journal article" date="2011" name="J. Bacteriol.">
        <title>Complete genome sequence of a novel clinical isolate, the nontuberculous Mycobacterium strain JDM601.</title>
        <authorList>
            <person name="Zhang Z.Y."/>
            <person name="Sun Z.Q."/>
            <person name="Wang Z.L."/>
            <person name="Wen Z.L."/>
            <person name="Sun Q.W."/>
            <person name="Zhu Z.Q."/>
            <person name="Song Y.Z."/>
            <person name="Zhao J.W."/>
            <person name="Wang H.H."/>
            <person name="Zhang S.L."/>
            <person name="Guo X.K."/>
        </authorList>
    </citation>
    <scope>NUCLEOTIDE SEQUENCE [LARGE SCALE GENOMIC DNA]</scope>
    <source>
        <strain evidence="1 3">JDM601</strain>
    </source>
</reference>
<dbReference type="Pfam" id="PF00106">
    <property type="entry name" value="adh_short"/>
    <property type="match status" value="1"/>
</dbReference>
<dbReference type="Proteomes" id="UP000009224">
    <property type="component" value="Chromosome"/>
</dbReference>
<dbReference type="KEGG" id="mjd:JDM601_3730"/>
<evidence type="ECO:0000313" key="2">
    <source>
        <dbReference type="EMBL" id="OBG03118.1"/>
    </source>
</evidence>